<organism evidence="2 3">
    <name type="scientific">Limosilactobacillus caviae</name>
    <dbReference type="NCBI Taxonomy" id="1769424"/>
    <lineage>
        <taxon>Bacteria</taxon>
        <taxon>Bacillati</taxon>
        <taxon>Bacillota</taxon>
        <taxon>Bacilli</taxon>
        <taxon>Lactobacillales</taxon>
        <taxon>Lactobacillaceae</taxon>
        <taxon>Limosilactobacillus</taxon>
    </lineage>
</organism>
<evidence type="ECO:0000256" key="1">
    <source>
        <dbReference type="SAM" id="Phobius"/>
    </source>
</evidence>
<feature type="transmembrane region" description="Helical" evidence="1">
    <location>
        <begin position="20"/>
        <end position="38"/>
    </location>
</feature>
<gene>
    <name evidence="2" type="ORF">GCM10011459_14310</name>
</gene>
<evidence type="ECO:0000313" key="2">
    <source>
        <dbReference type="EMBL" id="GGI63597.1"/>
    </source>
</evidence>
<evidence type="ECO:0000313" key="3">
    <source>
        <dbReference type="Proteomes" id="UP000603295"/>
    </source>
</evidence>
<dbReference type="Proteomes" id="UP000603295">
    <property type="component" value="Unassembled WGS sequence"/>
</dbReference>
<keyword evidence="1" id="KW-0472">Membrane</keyword>
<name>A0ABQ2C5Q2_9LACO</name>
<feature type="transmembrane region" description="Helical" evidence="1">
    <location>
        <begin position="182"/>
        <end position="204"/>
    </location>
</feature>
<reference evidence="3" key="1">
    <citation type="journal article" date="2019" name="Int. J. Syst. Evol. Microbiol.">
        <title>The Global Catalogue of Microorganisms (GCM) 10K type strain sequencing project: providing services to taxonomists for standard genome sequencing and annotation.</title>
        <authorList>
            <consortium name="The Broad Institute Genomics Platform"/>
            <consortium name="The Broad Institute Genome Sequencing Center for Infectious Disease"/>
            <person name="Wu L."/>
            <person name="Ma J."/>
        </authorList>
    </citation>
    <scope>NUCLEOTIDE SEQUENCE [LARGE SCALE GENOMIC DNA]</scope>
    <source>
        <strain evidence="3">CCM 8609</strain>
    </source>
</reference>
<dbReference type="EMBL" id="BMDS01000004">
    <property type="protein sequence ID" value="GGI63597.1"/>
    <property type="molecule type" value="Genomic_DNA"/>
</dbReference>
<comment type="caution">
    <text evidence="2">The sequence shown here is derived from an EMBL/GenBank/DDBJ whole genome shotgun (WGS) entry which is preliminary data.</text>
</comment>
<dbReference type="RefSeq" id="WP_153710017.1">
    <property type="nucleotide sequence ID" value="NZ_BMDS01000004.1"/>
</dbReference>
<keyword evidence="1" id="KW-0812">Transmembrane</keyword>
<protein>
    <recommendedName>
        <fullName evidence="4">Capsular polysaccharide biosynthesis protein CpsC</fullName>
    </recommendedName>
</protein>
<keyword evidence="1" id="KW-1133">Transmembrane helix</keyword>
<accession>A0ABQ2C5Q2</accession>
<sequence length="207" mass="22734">MTKQRNYTLGSMSKIITKNILIIGILTILGAVIGGLYANNKKTTNYFADSTVMINADLNNTDYKNSALLAEKGMMKTYEEIAGNQESMLTAKKYLPKEMRKSLTVEEMMSAVKVNSSPDSLILNFSVKTENSTDSVEIANAVAKAATLILPKYSQNNNTVKVLTRANKKNINSNTTPSVKKYIVMGASLGLLVGLIFSFSITTWKHM</sequence>
<proteinExistence type="predicted"/>
<evidence type="ECO:0008006" key="4">
    <source>
        <dbReference type="Google" id="ProtNLM"/>
    </source>
</evidence>
<keyword evidence="3" id="KW-1185">Reference proteome</keyword>